<dbReference type="PANTHER" id="PTHR13693:SF77">
    <property type="entry name" value="8-AMINO-7-OXONONANOATE SYNTHASE"/>
    <property type="match status" value="1"/>
</dbReference>
<evidence type="ECO:0000256" key="1">
    <source>
        <dbReference type="ARBA" id="ARBA00001933"/>
    </source>
</evidence>
<proteinExistence type="inferred from homology"/>
<dbReference type="InterPro" id="IPR004839">
    <property type="entry name" value="Aminotransferase_I/II_large"/>
</dbReference>
<dbReference type="RefSeq" id="WP_106132325.1">
    <property type="nucleotide sequence ID" value="NZ_PVTR01000002.1"/>
</dbReference>
<dbReference type="InterPro" id="IPR015424">
    <property type="entry name" value="PyrdxlP-dep_Trfase"/>
</dbReference>
<reference evidence="6 7" key="1">
    <citation type="submission" date="2018-03" db="EMBL/GenBank/DDBJ databases">
        <title>Genomic Encyclopedia of Archaeal and Bacterial Type Strains, Phase II (KMG-II): from individual species to whole genera.</title>
        <authorList>
            <person name="Goeker M."/>
        </authorList>
    </citation>
    <scope>NUCLEOTIDE SEQUENCE [LARGE SCALE GENOMIC DNA]</scope>
    <source>
        <strain evidence="6 7">DSM 27929</strain>
    </source>
</reference>
<dbReference type="GO" id="GO:0016740">
    <property type="term" value="F:transferase activity"/>
    <property type="evidence" value="ECO:0007669"/>
    <property type="project" value="UniProtKB-KW"/>
</dbReference>
<name>A0A2T0WSD9_9BACT</name>
<evidence type="ECO:0000259" key="5">
    <source>
        <dbReference type="Pfam" id="PF00155"/>
    </source>
</evidence>
<dbReference type="InterPro" id="IPR015422">
    <property type="entry name" value="PyrdxlP-dep_Trfase_small"/>
</dbReference>
<dbReference type="InterPro" id="IPR050087">
    <property type="entry name" value="AON_synthase_class-II"/>
</dbReference>
<dbReference type="Gene3D" id="3.40.640.10">
    <property type="entry name" value="Type I PLP-dependent aspartate aminotransferase-like (Major domain)"/>
    <property type="match status" value="1"/>
</dbReference>
<gene>
    <name evidence="6" type="ORF">CLW00_10295</name>
</gene>
<dbReference type="Gene3D" id="3.90.1150.10">
    <property type="entry name" value="Aspartate Aminotransferase, domain 1"/>
    <property type="match status" value="1"/>
</dbReference>
<comment type="cofactor">
    <cofactor evidence="1">
        <name>pyridoxal 5'-phosphate</name>
        <dbReference type="ChEBI" id="CHEBI:597326"/>
    </cofactor>
</comment>
<sequence length="361" mass="41516">MSLFHIQTKIGRHILRDNKEYLYFSGTDYLGMAAIKEYEDLVIRGIRNLGLNHGLSRINNVRLNIFEQFENYFAEKAGAEKALVWSSGYLAGYATVNYLLDHTDYIFIAPDTHPAILPEELSPDPNQNFEEWKEHVKEMCETLKAQRILILANAVDPLKPAIHDFSWMGYLPRKHQYTFLVDDSHAFGVMGDDIYGTYNRWKYLPVELLVSGSLGKALGMPAGITLGPVQPLIGILNRKIFRSASPPPQAYLWAFLQAQDLYKEQFLRLQKNKTYFNSVINKISGFEKDLGFPVYSFKNRKWVSQLEDEGVIISSFPYPEPTDPWINRVVLSAHHEQEDLEKLYKILEKIQGQVFESSVLT</sequence>
<evidence type="ECO:0000313" key="6">
    <source>
        <dbReference type="EMBL" id="PRY89619.1"/>
    </source>
</evidence>
<keyword evidence="7" id="KW-1185">Reference proteome</keyword>
<keyword evidence="4" id="KW-0663">Pyridoxal phosphate</keyword>
<dbReference type="AlphaFoldDB" id="A0A2T0WSD9"/>
<dbReference type="EMBL" id="PVTR01000002">
    <property type="protein sequence ID" value="PRY89619.1"/>
    <property type="molecule type" value="Genomic_DNA"/>
</dbReference>
<dbReference type="Proteomes" id="UP000238157">
    <property type="component" value="Unassembled WGS sequence"/>
</dbReference>
<evidence type="ECO:0000256" key="2">
    <source>
        <dbReference type="ARBA" id="ARBA00010008"/>
    </source>
</evidence>
<dbReference type="Pfam" id="PF00155">
    <property type="entry name" value="Aminotran_1_2"/>
    <property type="match status" value="1"/>
</dbReference>
<organism evidence="6 7">
    <name type="scientific">Mongoliibacter ruber</name>
    <dbReference type="NCBI Taxonomy" id="1750599"/>
    <lineage>
        <taxon>Bacteria</taxon>
        <taxon>Pseudomonadati</taxon>
        <taxon>Bacteroidota</taxon>
        <taxon>Cytophagia</taxon>
        <taxon>Cytophagales</taxon>
        <taxon>Cyclobacteriaceae</taxon>
        <taxon>Mongoliibacter</taxon>
    </lineage>
</organism>
<keyword evidence="3" id="KW-0808">Transferase</keyword>
<dbReference type="PANTHER" id="PTHR13693">
    <property type="entry name" value="CLASS II AMINOTRANSFERASE/8-AMINO-7-OXONONANOATE SYNTHASE"/>
    <property type="match status" value="1"/>
</dbReference>
<dbReference type="GO" id="GO:0030170">
    <property type="term" value="F:pyridoxal phosphate binding"/>
    <property type="evidence" value="ECO:0007669"/>
    <property type="project" value="InterPro"/>
</dbReference>
<protein>
    <submittedName>
        <fullName evidence="6">7-keto-8-aminopelargonate synthetase-like enzyme</fullName>
    </submittedName>
</protein>
<comment type="similarity">
    <text evidence="2">Belongs to the class-II pyridoxal-phosphate-dependent aminotransferase family. BioF subfamily.</text>
</comment>
<dbReference type="SUPFAM" id="SSF53383">
    <property type="entry name" value="PLP-dependent transferases"/>
    <property type="match status" value="1"/>
</dbReference>
<feature type="domain" description="Aminotransferase class I/classII large" evidence="5">
    <location>
        <begin position="65"/>
        <end position="345"/>
    </location>
</feature>
<dbReference type="OrthoDB" id="846426at2"/>
<evidence type="ECO:0000313" key="7">
    <source>
        <dbReference type="Proteomes" id="UP000238157"/>
    </source>
</evidence>
<comment type="caution">
    <text evidence="6">The sequence shown here is derived from an EMBL/GenBank/DDBJ whole genome shotgun (WGS) entry which is preliminary data.</text>
</comment>
<evidence type="ECO:0000256" key="3">
    <source>
        <dbReference type="ARBA" id="ARBA00022679"/>
    </source>
</evidence>
<accession>A0A2T0WSD9</accession>
<evidence type="ECO:0000256" key="4">
    <source>
        <dbReference type="ARBA" id="ARBA00022898"/>
    </source>
</evidence>
<dbReference type="InterPro" id="IPR015421">
    <property type="entry name" value="PyrdxlP-dep_Trfase_major"/>
</dbReference>